<protein>
    <recommendedName>
        <fullName evidence="3">PTS EIIB type-3 domain-containing protein</fullName>
    </recommendedName>
</protein>
<accession>A0A125W674</accession>
<dbReference type="AlphaFoldDB" id="A0A125W674"/>
<proteinExistence type="predicted"/>
<gene>
    <name evidence="1" type="ORF">HMPREF9498_01592</name>
</gene>
<dbReference type="HOGENOM" id="CLU_171702_0_0_9"/>
<organism evidence="1 2">
    <name type="scientific">Enterococcus faecalis TX4248</name>
    <dbReference type="NCBI Taxonomy" id="749495"/>
    <lineage>
        <taxon>Bacteria</taxon>
        <taxon>Bacillati</taxon>
        <taxon>Bacillota</taxon>
        <taxon>Bacilli</taxon>
        <taxon>Lactobacillales</taxon>
        <taxon>Enterococcaceae</taxon>
        <taxon>Enterococcus</taxon>
    </lineage>
</organism>
<dbReference type="Proteomes" id="UP000004846">
    <property type="component" value="Unassembled WGS sequence"/>
</dbReference>
<sequence length="114" mass="12950">MLEGGIQMKKIVWIYSVNLKGMGLYGNSTTMPLRQAQKFQETIKTNLPSDVTVDFISYDTSSTEIPKADLIVYNDIDSRYLSDDLKNNGIVIPFKDMISNNTREIEKKILLAIK</sequence>
<evidence type="ECO:0008006" key="3">
    <source>
        <dbReference type="Google" id="ProtNLM"/>
    </source>
</evidence>
<evidence type="ECO:0000313" key="1">
    <source>
        <dbReference type="EMBL" id="EFM82811.1"/>
    </source>
</evidence>
<name>A0A125W674_ENTFL</name>
<comment type="caution">
    <text evidence="1">The sequence shown here is derived from an EMBL/GenBank/DDBJ whole genome shotgun (WGS) entry which is preliminary data.</text>
</comment>
<dbReference type="EMBL" id="AEBR01000052">
    <property type="protein sequence ID" value="EFM82811.1"/>
    <property type="molecule type" value="Genomic_DNA"/>
</dbReference>
<reference evidence="1 2" key="1">
    <citation type="submission" date="2010-07" db="EMBL/GenBank/DDBJ databases">
        <authorList>
            <person name="Sid Ahmed O."/>
        </authorList>
    </citation>
    <scope>NUCLEOTIDE SEQUENCE [LARGE SCALE GENOMIC DNA]</scope>
    <source>
        <strain evidence="1 2">TX4248</strain>
    </source>
</reference>
<evidence type="ECO:0000313" key="2">
    <source>
        <dbReference type="Proteomes" id="UP000004846"/>
    </source>
</evidence>